<comment type="caution">
    <text evidence="1">The sequence shown here is derived from an EMBL/GenBank/DDBJ whole genome shotgun (WGS) entry which is preliminary data.</text>
</comment>
<evidence type="ECO:0000313" key="2">
    <source>
        <dbReference type="Proteomes" id="UP001153269"/>
    </source>
</evidence>
<reference evidence="1" key="1">
    <citation type="submission" date="2020-03" db="EMBL/GenBank/DDBJ databases">
        <authorList>
            <person name="Weist P."/>
        </authorList>
    </citation>
    <scope>NUCLEOTIDE SEQUENCE</scope>
</reference>
<dbReference type="AlphaFoldDB" id="A0A9N7V816"/>
<evidence type="ECO:0000313" key="1">
    <source>
        <dbReference type="EMBL" id="CAB1444573.1"/>
    </source>
</evidence>
<organism evidence="1 2">
    <name type="scientific">Pleuronectes platessa</name>
    <name type="common">European plaice</name>
    <dbReference type="NCBI Taxonomy" id="8262"/>
    <lineage>
        <taxon>Eukaryota</taxon>
        <taxon>Metazoa</taxon>
        <taxon>Chordata</taxon>
        <taxon>Craniata</taxon>
        <taxon>Vertebrata</taxon>
        <taxon>Euteleostomi</taxon>
        <taxon>Actinopterygii</taxon>
        <taxon>Neopterygii</taxon>
        <taxon>Teleostei</taxon>
        <taxon>Neoteleostei</taxon>
        <taxon>Acanthomorphata</taxon>
        <taxon>Carangaria</taxon>
        <taxon>Pleuronectiformes</taxon>
        <taxon>Pleuronectoidei</taxon>
        <taxon>Pleuronectidae</taxon>
        <taxon>Pleuronectes</taxon>
    </lineage>
</organism>
<keyword evidence="2" id="KW-1185">Reference proteome</keyword>
<proteinExistence type="predicted"/>
<gene>
    <name evidence="1" type="ORF">PLEPLA_LOCUS32289</name>
</gene>
<dbReference type="EMBL" id="CADEAL010003402">
    <property type="protein sequence ID" value="CAB1444573.1"/>
    <property type="molecule type" value="Genomic_DNA"/>
</dbReference>
<sequence length="125" mass="14358">MTTRPLRISGHYPEGSASGLWGRLPAHSLCLSPHIRQKQQIYDPSCQVETDEWRQTGGDRQVETTGGDRQVETAGNIKEDMTASLKHRDFKMKEKQRIMGNNRFKTKFIARTQSPTELITLWGDW</sequence>
<accession>A0A9N7V816</accession>
<dbReference type="Proteomes" id="UP001153269">
    <property type="component" value="Unassembled WGS sequence"/>
</dbReference>
<name>A0A9N7V816_PLEPL</name>
<protein>
    <submittedName>
        <fullName evidence="1">Uncharacterized protein</fullName>
    </submittedName>
</protein>